<evidence type="ECO:0000256" key="2">
    <source>
        <dbReference type="ARBA" id="ARBA00004370"/>
    </source>
</evidence>
<dbReference type="InterPro" id="IPR003593">
    <property type="entry name" value="AAA+_ATPase"/>
</dbReference>
<evidence type="ECO:0000256" key="12">
    <source>
        <dbReference type="ARBA" id="ARBA00023049"/>
    </source>
</evidence>
<keyword evidence="8" id="KW-0378">Hydrolase</keyword>
<dbReference type="PANTHER" id="PTHR23076:SF99">
    <property type="entry name" value="INACTIVE ATP-DEPENDENT ZINC METALLOPROTEASE FTSHI 4, CHLOROPLASTIC-RELATED"/>
    <property type="match status" value="1"/>
</dbReference>
<dbReference type="InterPro" id="IPR037219">
    <property type="entry name" value="Peptidase_M41-like"/>
</dbReference>
<dbReference type="GO" id="GO:0016887">
    <property type="term" value="F:ATP hydrolysis activity"/>
    <property type="evidence" value="ECO:0007669"/>
    <property type="project" value="InterPro"/>
</dbReference>
<keyword evidence="5" id="KW-0812">Transmembrane</keyword>
<keyword evidence="12" id="KW-0482">Metalloprotease</keyword>
<keyword evidence="9" id="KW-0862">Zinc</keyword>
<dbReference type="SUPFAM" id="SSF140990">
    <property type="entry name" value="FtsH protease domain-like"/>
    <property type="match status" value="1"/>
</dbReference>
<name>A0A6C0ERB2_9ZZZZ</name>
<keyword evidence="10" id="KW-0067">ATP-binding</keyword>
<dbReference type="FunFam" id="1.10.8.60:FF:000001">
    <property type="entry name" value="ATP-dependent zinc metalloprotease FtsH"/>
    <property type="match status" value="1"/>
</dbReference>
<dbReference type="SUPFAM" id="SSF52540">
    <property type="entry name" value="P-loop containing nucleoside triphosphate hydrolases"/>
    <property type="match status" value="1"/>
</dbReference>
<dbReference type="GO" id="GO:0004176">
    <property type="term" value="F:ATP-dependent peptidase activity"/>
    <property type="evidence" value="ECO:0007669"/>
    <property type="project" value="InterPro"/>
</dbReference>
<evidence type="ECO:0000259" key="14">
    <source>
        <dbReference type="SMART" id="SM00382"/>
    </source>
</evidence>
<evidence type="ECO:0000256" key="4">
    <source>
        <dbReference type="ARBA" id="ARBA00022670"/>
    </source>
</evidence>
<feature type="domain" description="AAA+ ATPase" evidence="14">
    <location>
        <begin position="216"/>
        <end position="355"/>
    </location>
</feature>
<dbReference type="GO" id="GO:0004222">
    <property type="term" value="F:metalloendopeptidase activity"/>
    <property type="evidence" value="ECO:0007669"/>
    <property type="project" value="InterPro"/>
</dbReference>
<keyword evidence="4" id="KW-0645">Protease</keyword>
<dbReference type="Gene3D" id="3.40.50.300">
    <property type="entry name" value="P-loop containing nucleotide triphosphate hydrolases"/>
    <property type="match status" value="1"/>
</dbReference>
<evidence type="ECO:0000256" key="6">
    <source>
        <dbReference type="ARBA" id="ARBA00022723"/>
    </source>
</evidence>
<dbReference type="InterPro" id="IPR027417">
    <property type="entry name" value="P-loop_NTPase"/>
</dbReference>
<dbReference type="GO" id="GO:0006508">
    <property type="term" value="P:proteolysis"/>
    <property type="evidence" value="ECO:0007669"/>
    <property type="project" value="UniProtKB-KW"/>
</dbReference>
<dbReference type="InterPro" id="IPR003959">
    <property type="entry name" value="ATPase_AAA_core"/>
</dbReference>
<evidence type="ECO:0000256" key="9">
    <source>
        <dbReference type="ARBA" id="ARBA00022833"/>
    </source>
</evidence>
<dbReference type="PANTHER" id="PTHR23076">
    <property type="entry name" value="METALLOPROTEASE M41 FTSH"/>
    <property type="match status" value="1"/>
</dbReference>
<comment type="similarity">
    <text evidence="3">In the C-terminal section; belongs to the peptidase M41 family.</text>
</comment>
<evidence type="ECO:0000256" key="5">
    <source>
        <dbReference type="ARBA" id="ARBA00022692"/>
    </source>
</evidence>
<dbReference type="Pfam" id="PF17862">
    <property type="entry name" value="AAA_lid_3"/>
    <property type="match status" value="1"/>
</dbReference>
<dbReference type="AlphaFoldDB" id="A0A6C0ERB2"/>
<proteinExistence type="inferred from homology"/>
<dbReference type="Gene3D" id="1.10.8.60">
    <property type="match status" value="1"/>
</dbReference>
<dbReference type="InterPro" id="IPR041569">
    <property type="entry name" value="AAA_lid_3"/>
</dbReference>
<evidence type="ECO:0000256" key="13">
    <source>
        <dbReference type="ARBA" id="ARBA00023136"/>
    </source>
</evidence>
<comment type="cofactor">
    <cofactor evidence="1">
        <name>Zn(2+)</name>
        <dbReference type="ChEBI" id="CHEBI:29105"/>
    </cofactor>
</comment>
<dbReference type="GO" id="GO:0005524">
    <property type="term" value="F:ATP binding"/>
    <property type="evidence" value="ECO:0007669"/>
    <property type="project" value="UniProtKB-KW"/>
</dbReference>
<keyword evidence="6" id="KW-0479">Metal-binding</keyword>
<comment type="subcellular location">
    <subcellularLocation>
        <location evidence="2">Membrane</location>
    </subcellularLocation>
</comment>
<evidence type="ECO:0000256" key="10">
    <source>
        <dbReference type="ARBA" id="ARBA00022840"/>
    </source>
</evidence>
<dbReference type="InterPro" id="IPR003960">
    <property type="entry name" value="ATPase_AAA_CS"/>
</dbReference>
<keyword evidence="11" id="KW-1133">Transmembrane helix</keyword>
<accession>A0A6C0ERB2</accession>
<protein>
    <recommendedName>
        <fullName evidence="14">AAA+ ATPase domain-containing protein</fullName>
    </recommendedName>
</protein>
<sequence>MYIFILFLSFLGFTHSLDVQRPLRYPITDSDIVQKIKPYLYEDQYTSLVSKIKTHKISELYFQPKLDAVVSHSTETTDKPILDYSITTINPAIVNSIVELADKNEVNTVFLKDPPQNEFVVGAANLFNFAVNSLFPILILVSIFRVFSMNQSPMGGSGFGPNMGKKTQINVDKLSVQKNNITLSSFAGSEEIMRECTEVVSYLKNSTLYEMAGAKIPRGILLEGPPGSGKTLLAKAIASEADANFVATSGSEFVEIFVGMGASKIRTLFDSARNSRPCIIFIDEIDAVGRQRGAGINMANDEREQTLNQLLAEMDGFADNDGIMVIAATNRKDVLDAALLRPGRFDRIITVPYPDRESRKSILEVHATNKKLDENINLDYIAELTAGFSGAQLKNLLNEAAIYAVRNGSVIITEANIVDALEKLVVGIVKTRDERSPDSLKRVAIHEIGHAFLAAHFKEYFDLKKVTIQSTYNGAGGYTLFNEYLNITESGLYTKDLLTKRLIVTMGGKAAETIYYGNEYVSVGAVQDLKQANSLAKRMIGNYGMGNKLEAFYNENVEDDRNPFLGRSLALGSKYSEKTKDMMDRETLELVSFALNEAKNILMNHQPIVNDLVDCLFNNTTLTGSEVFQKMNV</sequence>
<keyword evidence="7" id="KW-0547">Nucleotide-binding</keyword>
<reference evidence="15" key="1">
    <citation type="journal article" date="2020" name="Nature">
        <title>Giant virus diversity and host interactions through global metagenomics.</title>
        <authorList>
            <person name="Schulz F."/>
            <person name="Roux S."/>
            <person name="Paez-Espino D."/>
            <person name="Jungbluth S."/>
            <person name="Walsh D.A."/>
            <person name="Denef V.J."/>
            <person name="McMahon K.D."/>
            <person name="Konstantinidis K.T."/>
            <person name="Eloe-Fadrosh E.A."/>
            <person name="Kyrpides N.C."/>
            <person name="Woyke T."/>
        </authorList>
    </citation>
    <scope>NUCLEOTIDE SEQUENCE</scope>
    <source>
        <strain evidence="15">GVMAG-M-3300009155-48</strain>
    </source>
</reference>
<evidence type="ECO:0000313" key="15">
    <source>
        <dbReference type="EMBL" id="QHT31567.1"/>
    </source>
</evidence>
<dbReference type="SMART" id="SM00382">
    <property type="entry name" value="AAA"/>
    <property type="match status" value="1"/>
</dbReference>
<dbReference type="EMBL" id="MN738924">
    <property type="protein sequence ID" value="QHT31567.1"/>
    <property type="molecule type" value="Genomic_DNA"/>
</dbReference>
<organism evidence="15">
    <name type="scientific">viral metagenome</name>
    <dbReference type="NCBI Taxonomy" id="1070528"/>
    <lineage>
        <taxon>unclassified sequences</taxon>
        <taxon>metagenomes</taxon>
        <taxon>organismal metagenomes</taxon>
    </lineage>
</organism>
<evidence type="ECO:0000256" key="8">
    <source>
        <dbReference type="ARBA" id="ARBA00022801"/>
    </source>
</evidence>
<dbReference type="CDD" id="cd19501">
    <property type="entry name" value="RecA-like_FtsH"/>
    <property type="match status" value="1"/>
</dbReference>
<evidence type="ECO:0000256" key="1">
    <source>
        <dbReference type="ARBA" id="ARBA00001947"/>
    </source>
</evidence>
<evidence type="ECO:0000256" key="11">
    <source>
        <dbReference type="ARBA" id="ARBA00022989"/>
    </source>
</evidence>
<dbReference type="GO" id="GO:0046872">
    <property type="term" value="F:metal ion binding"/>
    <property type="evidence" value="ECO:0007669"/>
    <property type="project" value="UniProtKB-KW"/>
</dbReference>
<dbReference type="Gene3D" id="1.20.58.760">
    <property type="entry name" value="Peptidase M41"/>
    <property type="match status" value="1"/>
</dbReference>
<keyword evidence="13" id="KW-0472">Membrane</keyword>
<dbReference type="PROSITE" id="PS00674">
    <property type="entry name" value="AAA"/>
    <property type="match status" value="1"/>
</dbReference>
<dbReference type="FunFam" id="3.40.50.300:FF:000001">
    <property type="entry name" value="ATP-dependent zinc metalloprotease FtsH"/>
    <property type="match status" value="1"/>
</dbReference>
<dbReference type="GO" id="GO:0009535">
    <property type="term" value="C:chloroplast thylakoid membrane"/>
    <property type="evidence" value="ECO:0007669"/>
    <property type="project" value="TreeGrafter"/>
</dbReference>
<evidence type="ECO:0000256" key="3">
    <source>
        <dbReference type="ARBA" id="ARBA00010044"/>
    </source>
</evidence>
<dbReference type="Pfam" id="PF00004">
    <property type="entry name" value="AAA"/>
    <property type="match status" value="1"/>
</dbReference>
<dbReference type="InterPro" id="IPR000642">
    <property type="entry name" value="Peptidase_M41"/>
</dbReference>
<dbReference type="Pfam" id="PF01434">
    <property type="entry name" value="Peptidase_M41"/>
    <property type="match status" value="1"/>
</dbReference>
<evidence type="ECO:0000256" key="7">
    <source>
        <dbReference type="ARBA" id="ARBA00022741"/>
    </source>
</evidence>